<dbReference type="InterPro" id="IPR000504">
    <property type="entry name" value="RRM_dom"/>
</dbReference>
<dbReference type="InterPro" id="IPR012677">
    <property type="entry name" value="Nucleotide-bd_a/b_plait_sf"/>
</dbReference>
<evidence type="ECO:0000256" key="4">
    <source>
        <dbReference type="SAM" id="MobiDB-lite"/>
    </source>
</evidence>
<dbReference type="FunFam" id="3.30.70.330:FF:001043">
    <property type="entry name" value="RNA-binding protein, putative"/>
    <property type="match status" value="1"/>
</dbReference>
<name>A0A1X0P1P6_9TRYP</name>
<evidence type="ECO:0000313" key="7">
    <source>
        <dbReference type="Proteomes" id="UP000192257"/>
    </source>
</evidence>
<feature type="compositionally biased region" description="Basic and acidic residues" evidence="4">
    <location>
        <begin position="173"/>
        <end position="190"/>
    </location>
</feature>
<feature type="domain" description="RRM" evidence="5">
    <location>
        <begin position="95"/>
        <end position="175"/>
    </location>
</feature>
<feature type="compositionally biased region" description="Low complexity" evidence="4">
    <location>
        <begin position="211"/>
        <end position="220"/>
    </location>
</feature>
<sequence>MPYQNLFVAKLPRNVNDADLEQIFAEYFPISAKVMLDAATGKSKGFGFVLFKTEEEGRKAYEGMNRRQAVTQGHRFHLCVFPSQHSGRSAFYASNALYIRNIPVSVPQHQVEQFLASFGTLLYCAMREDHYGSPVWVVYAEYDCLDCSANALRKLHGKNCYFNGASAIMAKYADSEETKQERRRRREEGKSAPATAPAPRSACVFPPPPQQHTAQQQPEPIKTNKRTTTTTPAAAATAVTTAAAVLPVDSAVWLRDTRKSSTPDSNENNYSFGMEGVETGGRKSPAVVYRHNPYSLAHLEKTVVNQPVRGPRNLVA</sequence>
<dbReference type="PROSITE" id="PS50102">
    <property type="entry name" value="RRM"/>
    <property type="match status" value="2"/>
</dbReference>
<organism evidence="6 7">
    <name type="scientific">Trypanosoma theileri</name>
    <dbReference type="NCBI Taxonomy" id="67003"/>
    <lineage>
        <taxon>Eukaryota</taxon>
        <taxon>Discoba</taxon>
        <taxon>Euglenozoa</taxon>
        <taxon>Kinetoplastea</taxon>
        <taxon>Metakinetoplastina</taxon>
        <taxon>Trypanosomatida</taxon>
        <taxon>Trypanosomatidae</taxon>
        <taxon>Trypanosoma</taxon>
    </lineage>
</organism>
<dbReference type="STRING" id="67003.A0A1X0P1P6"/>
<dbReference type="CDD" id="cd00590">
    <property type="entry name" value="RRM_SF"/>
    <property type="match status" value="1"/>
</dbReference>
<protein>
    <submittedName>
        <fullName evidence="6">RNA-binding protein</fullName>
    </submittedName>
</protein>
<dbReference type="SUPFAM" id="SSF54928">
    <property type="entry name" value="RNA-binding domain, RBD"/>
    <property type="match status" value="1"/>
</dbReference>
<proteinExistence type="predicted"/>
<dbReference type="GeneID" id="39983507"/>
<gene>
    <name evidence="6" type="ORF">TM35_000072810</name>
</gene>
<keyword evidence="1" id="KW-0677">Repeat</keyword>
<evidence type="ECO:0000259" key="5">
    <source>
        <dbReference type="PROSITE" id="PS50102"/>
    </source>
</evidence>
<feature type="region of interest" description="Disordered" evidence="4">
    <location>
        <begin position="173"/>
        <end position="227"/>
    </location>
</feature>
<dbReference type="Gene3D" id="3.30.70.330">
    <property type="match status" value="2"/>
</dbReference>
<dbReference type="EMBL" id="NBCO01000007">
    <property type="protein sequence ID" value="ORC90857.1"/>
    <property type="molecule type" value="Genomic_DNA"/>
</dbReference>
<dbReference type="RefSeq" id="XP_028884923.1">
    <property type="nucleotide sequence ID" value="XM_029023727.1"/>
</dbReference>
<comment type="caution">
    <text evidence="6">The sequence shown here is derived from an EMBL/GenBank/DDBJ whole genome shotgun (WGS) entry which is preliminary data.</text>
</comment>
<dbReference type="SMART" id="SM00360">
    <property type="entry name" value="RRM"/>
    <property type="match status" value="2"/>
</dbReference>
<evidence type="ECO:0000256" key="1">
    <source>
        <dbReference type="ARBA" id="ARBA00022737"/>
    </source>
</evidence>
<dbReference type="PANTHER" id="PTHR24012">
    <property type="entry name" value="RNA BINDING PROTEIN"/>
    <property type="match status" value="1"/>
</dbReference>
<dbReference type="Proteomes" id="UP000192257">
    <property type="component" value="Unassembled WGS sequence"/>
</dbReference>
<evidence type="ECO:0000313" key="6">
    <source>
        <dbReference type="EMBL" id="ORC90857.1"/>
    </source>
</evidence>
<dbReference type="InterPro" id="IPR035979">
    <property type="entry name" value="RBD_domain_sf"/>
</dbReference>
<dbReference type="GO" id="GO:0003723">
    <property type="term" value="F:RNA binding"/>
    <property type="evidence" value="ECO:0007669"/>
    <property type="project" value="UniProtKB-UniRule"/>
</dbReference>
<dbReference type="AlphaFoldDB" id="A0A1X0P1P6"/>
<feature type="domain" description="RRM" evidence="5">
    <location>
        <begin position="4"/>
        <end position="78"/>
    </location>
</feature>
<evidence type="ECO:0000256" key="2">
    <source>
        <dbReference type="ARBA" id="ARBA00022884"/>
    </source>
</evidence>
<accession>A0A1X0P1P6</accession>
<evidence type="ECO:0000256" key="3">
    <source>
        <dbReference type="PROSITE-ProRule" id="PRU00176"/>
    </source>
</evidence>
<reference evidence="6 7" key="1">
    <citation type="submission" date="2017-03" db="EMBL/GenBank/DDBJ databases">
        <title>An alternative strategy for trypanosome survival in the mammalian bloodstream revealed through genome and transcriptome analysis of the ubiquitous bovine parasite Trypanosoma (Megatrypanum) theileri.</title>
        <authorList>
            <person name="Kelly S."/>
            <person name="Ivens A."/>
            <person name="Mott A."/>
            <person name="O'Neill E."/>
            <person name="Emms D."/>
            <person name="Macleod O."/>
            <person name="Voorheis P."/>
            <person name="Matthews J."/>
            <person name="Matthews K."/>
            <person name="Carrington M."/>
        </authorList>
    </citation>
    <scope>NUCLEOTIDE SEQUENCE [LARGE SCALE GENOMIC DNA]</scope>
    <source>
        <strain evidence="6">Edinburgh</strain>
    </source>
</reference>
<dbReference type="OrthoDB" id="272703at2759"/>
<keyword evidence="2 3" id="KW-0694">RNA-binding</keyword>
<dbReference type="Pfam" id="PF00076">
    <property type="entry name" value="RRM_1"/>
    <property type="match status" value="1"/>
</dbReference>
<keyword evidence="7" id="KW-1185">Reference proteome</keyword>
<dbReference type="VEuPathDB" id="TriTrypDB:TM35_000072810"/>